<dbReference type="RefSeq" id="YP_010670129.1">
    <property type="nucleotide sequence ID" value="NC_070963.1"/>
</dbReference>
<sequence length="121" mass="12959">MKYLLPVLLLLPTPVFAQQVNNYAVCTQNQEVYRPGGYDRYGNYVPGGVTVQTYNVPCNNVRPANQYYNNGGYGGRYCNPTRSVLGALLGGGVAASMSRGNGYYWSVPVGAAIGGAMFGCN</sequence>
<evidence type="ECO:0000313" key="2">
    <source>
        <dbReference type="Proteomes" id="UP000664915"/>
    </source>
</evidence>
<keyword evidence="2" id="KW-1185">Reference proteome</keyword>
<evidence type="ECO:0000313" key="1">
    <source>
        <dbReference type="EMBL" id="QPX48119.1"/>
    </source>
</evidence>
<dbReference type="GeneID" id="77946324"/>
<proteinExistence type="predicted"/>
<evidence type="ECO:0008006" key="3">
    <source>
        <dbReference type="Google" id="ProtNLM"/>
    </source>
</evidence>
<accession>A0A879R2J9</accession>
<protein>
    <recommendedName>
        <fullName evidence="3">Glycine zipper 2TM domain-containing protein</fullName>
    </recommendedName>
</protein>
<organism evidence="1 2">
    <name type="scientific">Synechococcus phage S-SRM01</name>
    <dbReference type="NCBI Taxonomy" id="2781608"/>
    <lineage>
        <taxon>Viruses</taxon>
        <taxon>Duplodnaviria</taxon>
        <taxon>Heunggongvirae</taxon>
        <taxon>Uroviricota</taxon>
        <taxon>Caudoviricetes</taxon>
        <taxon>Pantevenvirales</taxon>
        <taxon>Kyanoviridae</taxon>
        <taxon>Serangoonvirus</taxon>
        <taxon>Serangoonvirus essarone</taxon>
    </lineage>
</organism>
<dbReference type="KEGG" id="vg:77946324"/>
<dbReference type="Proteomes" id="UP000664915">
    <property type="component" value="Segment"/>
</dbReference>
<name>A0A879R2J9_9CAUD</name>
<dbReference type="EMBL" id="MW015081">
    <property type="protein sequence ID" value="QPX48119.1"/>
    <property type="molecule type" value="Genomic_DNA"/>
</dbReference>
<reference evidence="1" key="1">
    <citation type="submission" date="2020-09" db="EMBL/GenBank/DDBJ databases">
        <authorList>
            <person name="Zhang D."/>
            <person name="Hatherill J.R."/>
            <person name="Ramirez J.F."/>
            <person name="Edinger B."/>
            <person name="Balarin R."/>
            <person name="Sullivan A."/>
            <person name="Humpal K.M."/>
            <person name="Guseva A."/>
            <person name="Butela K.A."/>
            <person name="Garlena R.A."/>
            <person name="Russell D.A."/>
            <person name="Pope W.H."/>
            <person name="Jacobs-Sera D."/>
            <person name="Hatfull G.F."/>
        </authorList>
    </citation>
    <scope>NUCLEOTIDE SEQUENCE</scope>
</reference>